<evidence type="ECO:0000313" key="1">
    <source>
        <dbReference type="EMBL" id="CAH7675914.1"/>
    </source>
</evidence>
<accession>A0AAV0B2U3</accession>
<gene>
    <name evidence="1" type="ORF">PPACK8108_LOCUS10996</name>
</gene>
<proteinExistence type="predicted"/>
<reference evidence="1" key="1">
    <citation type="submission" date="2022-06" db="EMBL/GenBank/DDBJ databases">
        <authorList>
            <consortium name="SYNGENTA / RWTH Aachen University"/>
        </authorList>
    </citation>
    <scope>NUCLEOTIDE SEQUENCE</scope>
</reference>
<evidence type="ECO:0000313" key="2">
    <source>
        <dbReference type="Proteomes" id="UP001153365"/>
    </source>
</evidence>
<comment type="caution">
    <text evidence="1">The sequence shown here is derived from an EMBL/GenBank/DDBJ whole genome shotgun (WGS) entry which is preliminary data.</text>
</comment>
<dbReference type="Proteomes" id="UP001153365">
    <property type="component" value="Unassembled WGS sequence"/>
</dbReference>
<organism evidence="1 2">
    <name type="scientific">Phakopsora pachyrhizi</name>
    <name type="common">Asian soybean rust disease fungus</name>
    <dbReference type="NCBI Taxonomy" id="170000"/>
    <lineage>
        <taxon>Eukaryota</taxon>
        <taxon>Fungi</taxon>
        <taxon>Dikarya</taxon>
        <taxon>Basidiomycota</taxon>
        <taxon>Pucciniomycotina</taxon>
        <taxon>Pucciniomycetes</taxon>
        <taxon>Pucciniales</taxon>
        <taxon>Phakopsoraceae</taxon>
        <taxon>Phakopsora</taxon>
    </lineage>
</organism>
<name>A0AAV0B2U3_PHAPC</name>
<dbReference type="AlphaFoldDB" id="A0AAV0B2U3"/>
<protein>
    <submittedName>
        <fullName evidence="1">Expressed protein</fullName>
    </submittedName>
</protein>
<keyword evidence="2" id="KW-1185">Reference proteome</keyword>
<dbReference type="EMBL" id="CALTRL010002517">
    <property type="protein sequence ID" value="CAH7675914.1"/>
    <property type="molecule type" value="Genomic_DNA"/>
</dbReference>
<sequence>MLLTSEPSVIIDSYTNIPTRSTTADDQDRYPVPIDQQILQNSTTTTPSSASTDRLNGSTTDLIEQLWLTIRCLDDTVQLAQADDPIYSQLSLPISSIDGPELWSEIENTIDGLFDPDQGNRLIIRRGENGLERLISYIQLARQHPAWNGHDKLLEPKLNRLLKSVVDALSPILHHRVKYSAIERFKLVINVFHDLNLS</sequence>